<dbReference type="PANTHER" id="PTHR15228">
    <property type="entry name" value="SPERMATHECAL PHYSIOLOGY VARIANT"/>
    <property type="match status" value="1"/>
</dbReference>
<dbReference type="InterPro" id="IPR008936">
    <property type="entry name" value="Rho_GTPase_activation_prot"/>
</dbReference>
<reference evidence="4" key="2">
    <citation type="submission" date="2017-02" db="UniProtKB">
        <authorList>
            <consortium name="WormBaseParasite"/>
        </authorList>
    </citation>
    <scope>IDENTIFICATION</scope>
</reference>
<dbReference type="Pfam" id="PF00620">
    <property type="entry name" value="RhoGAP"/>
    <property type="match status" value="1"/>
</dbReference>
<feature type="domain" description="Rho-GAP" evidence="2">
    <location>
        <begin position="1"/>
        <end position="184"/>
    </location>
</feature>
<evidence type="ECO:0000256" key="1">
    <source>
        <dbReference type="ARBA" id="ARBA00022468"/>
    </source>
</evidence>
<dbReference type="WBParaSite" id="ACAC_0001367101-mRNA-1">
    <property type="protein sequence ID" value="ACAC_0001367101-mRNA-1"/>
    <property type="gene ID" value="ACAC_0001367101"/>
</dbReference>
<dbReference type="InterPro" id="IPR051025">
    <property type="entry name" value="RhoGAP"/>
</dbReference>
<dbReference type="SMART" id="SM00324">
    <property type="entry name" value="RhoGAP"/>
    <property type="match status" value="1"/>
</dbReference>
<evidence type="ECO:0000313" key="3">
    <source>
        <dbReference type="Proteomes" id="UP000035642"/>
    </source>
</evidence>
<dbReference type="SUPFAM" id="SSF48350">
    <property type="entry name" value="GTPase activation domain, GAP"/>
    <property type="match status" value="1"/>
</dbReference>
<protein>
    <submittedName>
        <fullName evidence="4">Rho-GAP domain-containing protein</fullName>
    </submittedName>
</protein>
<keyword evidence="3" id="KW-1185">Reference proteome</keyword>
<dbReference type="AlphaFoldDB" id="A0A0K0DPI2"/>
<proteinExistence type="predicted"/>
<dbReference type="GO" id="GO:0005096">
    <property type="term" value="F:GTPase activator activity"/>
    <property type="evidence" value="ECO:0007669"/>
    <property type="project" value="UniProtKB-KW"/>
</dbReference>
<dbReference type="Proteomes" id="UP000035642">
    <property type="component" value="Unassembled WGS sequence"/>
</dbReference>
<dbReference type="PANTHER" id="PTHR15228:SF25">
    <property type="entry name" value="F-BAR DOMAIN-CONTAINING PROTEIN"/>
    <property type="match status" value="1"/>
</dbReference>
<evidence type="ECO:0000259" key="2">
    <source>
        <dbReference type="PROSITE" id="PS50238"/>
    </source>
</evidence>
<dbReference type="InterPro" id="IPR000198">
    <property type="entry name" value="RhoGAP_dom"/>
</dbReference>
<reference evidence="3" key="1">
    <citation type="submission" date="2012-09" db="EMBL/GenBank/DDBJ databases">
        <authorList>
            <person name="Martin A.A."/>
        </authorList>
    </citation>
    <scope>NUCLEOTIDE SEQUENCE</scope>
</reference>
<accession>A0A0K0DPI2</accession>
<name>A0A0K0DPI2_ANGCA</name>
<organism evidence="3 4">
    <name type="scientific">Angiostrongylus cantonensis</name>
    <name type="common">Rat lungworm</name>
    <dbReference type="NCBI Taxonomy" id="6313"/>
    <lineage>
        <taxon>Eukaryota</taxon>
        <taxon>Metazoa</taxon>
        <taxon>Ecdysozoa</taxon>
        <taxon>Nematoda</taxon>
        <taxon>Chromadorea</taxon>
        <taxon>Rhabditida</taxon>
        <taxon>Rhabditina</taxon>
        <taxon>Rhabditomorpha</taxon>
        <taxon>Strongyloidea</taxon>
        <taxon>Metastrongylidae</taxon>
        <taxon>Angiostrongylus</taxon>
    </lineage>
</organism>
<dbReference type="STRING" id="6313.A0A0K0DPI2"/>
<dbReference type="PROSITE" id="PS50238">
    <property type="entry name" value="RHOGAP"/>
    <property type="match status" value="1"/>
</dbReference>
<dbReference type="Gene3D" id="1.10.555.10">
    <property type="entry name" value="Rho GTPase activation protein"/>
    <property type="match status" value="1"/>
</dbReference>
<sequence>ADHHEYGPGSISHWGIYRTCGVKSKIEEICEAFERCSRSSTVDISHVHPMNLACVVKLYLRKLPEPLMTHELYNEWIHFGMAYWCSTKSQENDVYEERIDFVCHIHAQGNEYLRMFQLCLFRSGNQCDERLSSRAEQKEMSGLGSFQEHRGCSEEKKEHPTLCPPFRLDGSSCPNICVGDLVVA</sequence>
<dbReference type="GO" id="GO:0007165">
    <property type="term" value="P:signal transduction"/>
    <property type="evidence" value="ECO:0007669"/>
    <property type="project" value="InterPro"/>
</dbReference>
<keyword evidence="1" id="KW-0343">GTPase activation</keyword>
<evidence type="ECO:0000313" key="4">
    <source>
        <dbReference type="WBParaSite" id="ACAC_0001367101-mRNA-1"/>
    </source>
</evidence>
<dbReference type="GO" id="GO:0051056">
    <property type="term" value="P:regulation of small GTPase mediated signal transduction"/>
    <property type="evidence" value="ECO:0007669"/>
    <property type="project" value="UniProtKB-ARBA"/>
</dbReference>